<dbReference type="Proteomes" id="UP000185360">
    <property type="component" value="Genome"/>
</dbReference>
<dbReference type="EMBL" id="KJ019160">
    <property type="protein sequence ID" value="AIX45862.1"/>
    <property type="molecule type" value="Genomic_DNA"/>
</dbReference>
<dbReference type="GeneID" id="24171436"/>
<evidence type="ECO:0000313" key="43">
    <source>
        <dbReference type="EMBL" id="AIX46299.1"/>
    </source>
</evidence>
<evidence type="ECO:0000313" key="6">
    <source>
        <dbReference type="EMBL" id="AIX16147.1"/>
    </source>
</evidence>
<dbReference type="Proteomes" id="UP000185348">
    <property type="component" value="Segment"/>
</dbReference>
<dbReference type="Proteomes" id="UP000185370">
    <property type="component" value="Segment"/>
</dbReference>
<dbReference type="EMBL" id="KJ019164">
    <property type="protein sequence ID" value="AIX46724.1"/>
    <property type="molecule type" value="Genomic_DNA"/>
</dbReference>
<dbReference type="Proteomes" id="UP000185366">
    <property type="component" value="Segment"/>
</dbReference>
<dbReference type="Proteomes" id="UP000185349">
    <property type="component" value="Segment"/>
</dbReference>
<dbReference type="EMBL" id="KJ019131">
    <property type="protein sequence ID" value="AIX38675.1"/>
    <property type="molecule type" value="Genomic_DNA"/>
</dbReference>
<dbReference type="Proteomes" id="UP000185362">
    <property type="component" value="Segment"/>
</dbReference>
<dbReference type="EMBL" id="KJ019125">
    <property type="protein sequence ID" value="AIX37371.1"/>
    <property type="molecule type" value="Genomic_DNA"/>
</dbReference>
<evidence type="ECO:0000313" key="20">
    <source>
        <dbReference type="EMBL" id="AIX25669.1"/>
    </source>
</evidence>
<dbReference type="EMBL" id="KJ019035">
    <property type="protein sequence ID" value="AIX16147.1"/>
    <property type="molecule type" value="Genomic_DNA"/>
</dbReference>
<keyword evidence="49" id="KW-1185">Reference proteome</keyword>
<dbReference type="EMBL" id="KJ019028">
    <property type="protein sequence ID" value="AIX14636.1"/>
    <property type="molecule type" value="Genomic_DNA"/>
</dbReference>
<dbReference type="EMBL" id="KJ019056">
    <property type="protein sequence ID" value="AIX20913.1"/>
    <property type="molecule type" value="Genomic_DNA"/>
</dbReference>
<dbReference type="RefSeq" id="YP_009133368.1">
    <property type="nucleotide sequence ID" value="NC_026923.1"/>
</dbReference>
<dbReference type="EMBL" id="KJ019112">
    <property type="protein sequence ID" value="AIX34504.1"/>
    <property type="molecule type" value="Genomic_DNA"/>
</dbReference>
<dbReference type="Proteomes" id="UP000185368">
    <property type="component" value="Segment"/>
</dbReference>
<dbReference type="Proteomes" id="UP000185347">
    <property type="component" value="Segment"/>
</dbReference>
<evidence type="ECO:0000313" key="1">
    <source>
        <dbReference type="EMBL" id="AIX14636.1"/>
    </source>
</evidence>
<evidence type="ECO:0000313" key="23">
    <source>
        <dbReference type="EMBL" id="AIX26322.1"/>
    </source>
</evidence>
<dbReference type="Proteomes" id="UP000185358">
    <property type="component" value="Segment"/>
</dbReference>
<dbReference type="EMBL" id="KJ019048">
    <property type="protein sequence ID" value="AIX19047.1"/>
    <property type="molecule type" value="Genomic_DNA"/>
</dbReference>
<evidence type="ECO:0000313" key="22">
    <source>
        <dbReference type="EMBL" id="AIX26105.1"/>
    </source>
</evidence>
<dbReference type="EMBL" id="KJ019139">
    <property type="protein sequence ID" value="AIX40387.1"/>
    <property type="molecule type" value="Genomic_DNA"/>
</dbReference>
<dbReference type="KEGG" id="vg:24171436"/>
<dbReference type="EMBL" id="KJ019078">
    <property type="protein sequence ID" value="AIX25887.1"/>
    <property type="molecule type" value="Genomic_DNA"/>
</dbReference>
<dbReference type="EMBL" id="KJ019136">
    <property type="protein sequence ID" value="AIX39751.1"/>
    <property type="molecule type" value="Genomic_DNA"/>
</dbReference>
<dbReference type="Proteomes" id="UP000185345">
    <property type="component" value="Segment"/>
</dbReference>
<dbReference type="Proteomes" id="UP000185369">
    <property type="component" value="Segment"/>
</dbReference>
<dbReference type="Proteomes" id="UP000185355">
    <property type="component" value="Segment"/>
</dbReference>
<evidence type="ECO:0000313" key="41">
    <source>
        <dbReference type="EMBL" id="AIX40606.1"/>
    </source>
</evidence>
<dbReference type="Proteomes" id="UP000185356">
    <property type="component" value="Segment"/>
</dbReference>
<evidence type="ECO:0000313" key="38">
    <source>
        <dbReference type="EMBL" id="AIX38675.1"/>
    </source>
</evidence>
<dbReference type="EMBL" id="KJ019127">
    <property type="protein sequence ID" value="AIX37807.1"/>
    <property type="molecule type" value="Genomic_DNA"/>
</dbReference>
<evidence type="ECO:0000313" key="8">
    <source>
        <dbReference type="EMBL" id="AIX18611.1"/>
    </source>
</evidence>
<dbReference type="Proteomes" id="UP000185381">
    <property type="component" value="Genome"/>
</dbReference>
<dbReference type="Proteomes" id="UP000185371">
    <property type="component" value="Segment"/>
</dbReference>
<dbReference type="EMBL" id="KJ019075">
    <property type="protein sequence ID" value="AIX25240.1"/>
    <property type="molecule type" value="Genomic_DNA"/>
</dbReference>
<evidence type="ECO:0000313" key="48">
    <source>
        <dbReference type="Proteomes" id="UP000185362"/>
    </source>
</evidence>
<evidence type="ECO:0000313" key="44">
    <source>
        <dbReference type="EMBL" id="AIX46724.1"/>
    </source>
</evidence>
<dbReference type="EMBL" id="KJ019124">
    <property type="protein sequence ID" value="AIX37153.1"/>
    <property type="molecule type" value="Genomic_DNA"/>
</dbReference>
<dbReference type="Proteomes" id="UP000185375">
    <property type="component" value="Segment"/>
</dbReference>
<dbReference type="EMBL" id="KJ019029">
    <property type="protein sequence ID" value="AIX14856.1"/>
    <property type="molecule type" value="Genomic_DNA"/>
</dbReference>
<dbReference type="Proteomes" id="UP000185352">
    <property type="component" value="Segment"/>
</dbReference>
<dbReference type="OrthoDB" id="5393at10239"/>
<dbReference type="Proteomes" id="UP000185377">
    <property type="component" value="Segment"/>
</dbReference>
<evidence type="ECO:0000313" key="49">
    <source>
        <dbReference type="Proteomes" id="UP000185365"/>
    </source>
</evidence>
<evidence type="ECO:0000313" key="29">
    <source>
        <dbReference type="EMBL" id="AIX35788.1"/>
    </source>
</evidence>
<dbReference type="Proteomes" id="UP000185384">
    <property type="component" value="Segment"/>
</dbReference>
<dbReference type="EMBL" id="KJ019130">
    <property type="protein sequence ID" value="AIX38457.1"/>
    <property type="molecule type" value="Genomic_DNA"/>
</dbReference>
<evidence type="ECO:0000313" key="16">
    <source>
        <dbReference type="EMBL" id="AIX24585.1"/>
    </source>
</evidence>
<dbReference type="Proteomes" id="UP000185376">
    <property type="component" value="Segment"/>
</dbReference>
<dbReference type="Proteomes" id="UP000185343">
    <property type="component" value="Segment"/>
</dbReference>
<dbReference type="EMBL" id="KJ019072">
    <property type="protein sequence ID" value="AIX24585.1"/>
    <property type="molecule type" value="Genomic_DNA"/>
</dbReference>
<protein>
    <recommendedName>
        <fullName evidence="50">YadA domain protein</fullName>
    </recommendedName>
</protein>
<evidence type="ECO:0000313" key="37">
    <source>
        <dbReference type="EMBL" id="AIX38457.1"/>
    </source>
</evidence>
<dbReference type="EMBL" id="KJ019117">
    <property type="protein sequence ID" value="AIX35570.1"/>
    <property type="molecule type" value="Genomic_DNA"/>
</dbReference>
<dbReference type="Proteomes" id="UP000185363">
    <property type="component" value="Segment"/>
</dbReference>
<evidence type="ECO:0000313" key="19">
    <source>
        <dbReference type="EMBL" id="AIX25240.1"/>
    </source>
</evidence>
<dbReference type="EMBL" id="KJ019034">
    <property type="protein sequence ID" value="AIX15930.1"/>
    <property type="molecule type" value="Genomic_DNA"/>
</dbReference>
<organism evidence="44 48">
    <name type="scientific">Synechococcus phage ACG-2014d</name>
    <dbReference type="NCBI Taxonomy" id="1493509"/>
    <lineage>
        <taxon>Viruses</taxon>
        <taxon>Duplodnaviria</taxon>
        <taxon>Heunggongvirae</taxon>
        <taxon>Uroviricota</taxon>
        <taxon>Caudoviricetes</taxon>
        <taxon>Pantevenvirales</taxon>
        <taxon>Kyanoviridae</taxon>
        <taxon>Lowelvirus</taxon>
        <taxon>Lowelvirus tuscon4d</taxon>
    </lineage>
</organism>
<dbReference type="EMBL" id="KJ019113">
    <property type="protein sequence ID" value="AIX34724.1"/>
    <property type="molecule type" value="Genomic_DNA"/>
</dbReference>
<dbReference type="EMBL" id="KJ019074">
    <property type="protein sequence ID" value="AIX25021.1"/>
    <property type="molecule type" value="Genomic_DNA"/>
</dbReference>
<dbReference type="EMBL" id="KJ019057">
    <property type="protein sequence ID" value="AIX21130.1"/>
    <property type="molecule type" value="Genomic_DNA"/>
</dbReference>
<dbReference type="Proteomes" id="UP000185380">
    <property type="component" value="Segment"/>
</dbReference>
<dbReference type="Proteomes" id="UP000185367">
    <property type="component" value="Segment"/>
</dbReference>
<evidence type="ECO:0000313" key="34">
    <source>
        <dbReference type="EMBL" id="AIX37371.1"/>
    </source>
</evidence>
<dbReference type="Proteomes" id="UP000185357">
    <property type="component" value="Segment"/>
</dbReference>
<evidence type="ECO:0000313" key="28">
    <source>
        <dbReference type="EMBL" id="AIX35570.1"/>
    </source>
</evidence>
<name>A0A0E3G773_9CAUD</name>
<dbReference type="EMBL" id="KJ019032">
    <property type="protein sequence ID" value="AIX15501.1"/>
    <property type="molecule type" value="Genomic_DNA"/>
</dbReference>
<dbReference type="Proteomes" id="UP000185365">
    <property type="component" value="Segment"/>
</dbReference>
<dbReference type="EMBL" id="KJ019129">
    <property type="protein sequence ID" value="AIX38240.1"/>
    <property type="molecule type" value="Genomic_DNA"/>
</dbReference>
<dbReference type="Proteomes" id="UP000033003">
    <property type="component" value="Segment"/>
</dbReference>
<dbReference type="EMBL" id="KJ019165">
    <property type="protein sequence ID" value="AIX46941.1"/>
    <property type="molecule type" value="Genomic_DNA"/>
</dbReference>
<evidence type="ECO:0000313" key="26">
    <source>
        <dbReference type="EMBL" id="AIX34724.1"/>
    </source>
</evidence>
<evidence type="ECO:0000313" key="3">
    <source>
        <dbReference type="EMBL" id="AIX15283.1"/>
    </source>
</evidence>
<evidence type="ECO:0000313" key="45">
    <source>
        <dbReference type="EMBL" id="AIX46941.1"/>
    </source>
</evidence>
<dbReference type="EMBL" id="KJ019115">
    <property type="protein sequence ID" value="AIX35149.1"/>
    <property type="molecule type" value="Genomic_DNA"/>
</dbReference>
<dbReference type="EMBL" id="KJ019120">
    <property type="protein sequence ID" value="AIX36227.1"/>
    <property type="molecule type" value="Genomic_DNA"/>
</dbReference>
<dbReference type="Proteomes" id="UP000185372">
    <property type="component" value="Genome"/>
</dbReference>
<evidence type="ECO:0008006" key="50">
    <source>
        <dbReference type="Google" id="ProtNLM"/>
    </source>
</evidence>
<evidence type="ECO:0000313" key="18">
    <source>
        <dbReference type="EMBL" id="AIX25021.1"/>
    </source>
</evidence>
<dbReference type="Proteomes" id="UP000185386">
    <property type="component" value="Segment"/>
</dbReference>
<dbReference type="EMBL" id="KJ019031">
    <property type="protein sequence ID" value="AIX15283.1"/>
    <property type="molecule type" value="Genomic_DNA"/>
</dbReference>
<evidence type="ECO:0000313" key="32">
    <source>
        <dbReference type="EMBL" id="AIX36444.1"/>
    </source>
</evidence>
<dbReference type="Proteomes" id="UP000185379">
    <property type="component" value="Segment"/>
</dbReference>
<evidence type="ECO:0000313" key="35">
    <source>
        <dbReference type="EMBL" id="AIX37807.1"/>
    </source>
</evidence>
<evidence type="ECO:0000313" key="24">
    <source>
        <dbReference type="EMBL" id="AIX26958.1"/>
    </source>
</evidence>
<dbReference type="EMBL" id="KJ019073">
    <property type="protein sequence ID" value="AIX24803.1"/>
    <property type="molecule type" value="Genomic_DNA"/>
</dbReference>
<dbReference type="EMBL" id="KJ019083">
    <property type="protein sequence ID" value="AIX26958.1"/>
    <property type="molecule type" value="Genomic_DNA"/>
</dbReference>
<dbReference type="EMBL" id="KJ019121">
    <property type="protein sequence ID" value="AIX36444.1"/>
    <property type="molecule type" value="Genomic_DNA"/>
</dbReference>
<sequence length="438" mass="47357">MATKKISQLDGIDDANLSGEAILPVVVSDPLIPNRKSKVNQLFKTVASGTKAAPGLCFDLDRDTGLYQNAYDQMGIAYGSGGFYFSRLSNTDGSSTNLITVADDTATNSNIIISPKGAGRVEVTGQLLLDDSKFVLYDNSDNTRKARFEVGNIGNTSGIRVFTLPEIVTGGGTVVLGDDTNQLITNKDIIIEDQRFTIRDGVGNNEKNARFTFDWDNTVTGTKTYQLPDPGISIVTSELIDDVSFQKLSSKTFIDAKFASTTDTNAPAVTFDTASLDADRTVTFPNLSITVTGTDATQTMSNKVIKDLILADGLDAAKRVRLTLDNQTANLNNAFQFPATNLNQSTGSSEIVSTNASQKLSNKQLNRVVLVDDISEQRRITLDLTNISQSRTIKFPDSNATLLSTDNVTLDDVQFGAGIGAQRLTSRVRQQQLYLSQI</sequence>
<dbReference type="Proteomes" id="UP000185385">
    <property type="component" value="Segment"/>
</dbReference>
<dbReference type="Proteomes" id="UP000185382">
    <property type="component" value="Segment"/>
</dbReference>
<dbReference type="EMBL" id="KJ019062">
    <property type="protein sequence ID" value="AIX22359.1"/>
    <property type="molecule type" value="Genomic_DNA"/>
</dbReference>
<evidence type="ECO:0000313" key="40">
    <source>
        <dbReference type="EMBL" id="AIX40387.1"/>
    </source>
</evidence>
<dbReference type="EMBL" id="KJ019046">
    <property type="protein sequence ID" value="AIX18611.1"/>
    <property type="molecule type" value="Genomic_DNA"/>
</dbReference>
<dbReference type="Proteomes" id="UP000220606">
    <property type="component" value="Segment"/>
</dbReference>
<evidence type="ECO:0000313" key="42">
    <source>
        <dbReference type="EMBL" id="AIX45862.1"/>
    </source>
</evidence>
<evidence type="ECO:0000313" key="4">
    <source>
        <dbReference type="EMBL" id="AIX15501.1"/>
    </source>
</evidence>
<evidence type="ECO:0000313" key="17">
    <source>
        <dbReference type="EMBL" id="AIX24803.1"/>
    </source>
</evidence>
<dbReference type="Proteomes" id="UP000185344">
    <property type="component" value="Segment"/>
</dbReference>
<dbReference type="EMBL" id="KJ019119">
    <property type="protein sequence ID" value="AIX36008.1"/>
    <property type="molecule type" value="Genomic_DNA"/>
</dbReference>
<dbReference type="EMBL" id="KJ019118">
    <property type="protein sequence ID" value="AIX35788.1"/>
    <property type="molecule type" value="Genomic_DNA"/>
</dbReference>
<dbReference type="EMBL" id="KJ019070">
    <property type="protein sequence ID" value="AIX24150.1"/>
    <property type="molecule type" value="Genomic_DNA"/>
</dbReference>
<dbReference type="EMBL" id="KJ019140">
    <property type="protein sequence ID" value="AIX40606.1"/>
    <property type="molecule type" value="Genomic_DNA"/>
</dbReference>
<evidence type="ECO:0000313" key="39">
    <source>
        <dbReference type="EMBL" id="AIX39751.1"/>
    </source>
</evidence>
<gene>
    <name evidence="39" type="ORF">Syn7803C102_25</name>
    <name evidence="40" type="ORF">Syn7803C108_25</name>
    <name evidence="41" type="ORF">Syn7803C109_25</name>
    <name evidence="42" type="ORF">Syn7803C35_25</name>
    <name evidence="43" type="ORF">Syn7803C37_26</name>
    <name evidence="44" type="ORF">Syn7803C39_25</name>
    <name evidence="45" type="ORF">Syn7803C40_25</name>
    <name evidence="1" type="ORF">Syn7803C45_25</name>
    <name evidence="2" type="ORF">Syn7803C46_25</name>
    <name evidence="3" type="ORF">Syn7803C48_25</name>
    <name evidence="4" type="ORF">Syn7803C49_25</name>
    <name evidence="5" type="ORF">Syn7803C54_25</name>
    <name evidence="6" type="ORF">Syn7803C55_22</name>
    <name evidence="7" type="ORF">Syn7803C57_25</name>
    <name evidence="8" type="ORF">Syn7803C72_25</name>
    <name evidence="9" type="ORF">Syn7803C73_25</name>
    <name evidence="10" type="ORF">Syn7803C75_25</name>
    <name evidence="11" type="ORF">Syn7803C77_24</name>
    <name evidence="12" type="ORF">Syn7803C88_25</name>
    <name evidence="13" type="ORF">Syn7803C89_25</name>
    <name evidence="14" type="ORF">Syn7803C93_25</name>
    <name evidence="15" type="ORF">Syn7803US104_25</name>
    <name evidence="16" type="ORF">Syn7803US108_25</name>
    <name evidence="17" type="ORF">Syn7803US109_25</name>
    <name evidence="18" type="ORF">Syn7803US110_25</name>
    <name evidence="19" type="ORF">Syn7803US111_25</name>
    <name evidence="20" type="ORF">Syn7803US113_25</name>
    <name evidence="21" type="ORF">Syn7803US114_25</name>
    <name evidence="22" type="ORF">Syn7803US115_25</name>
    <name evidence="23" type="ORF">Syn7803US116_25</name>
    <name evidence="24" type="ORF">Syn7803US122_25</name>
    <name evidence="25" type="ORF">Syn7803US59_25</name>
    <name evidence="26" type="ORF">Syn7803US5_26</name>
    <name evidence="27" type="ORF">Syn7803US61_25</name>
    <name evidence="28" type="ORF">Syn7803US63_24</name>
    <name evidence="29" type="ORF">Syn7803US64_25</name>
    <name evidence="30" type="ORF">Syn7803US65_26</name>
    <name evidence="31" type="ORF">Syn7803US71_25</name>
    <name evidence="32" type="ORF">Syn7803US78_25</name>
    <name evidence="33" type="ORF">Syn7803US80_27</name>
    <name evidence="34" type="ORF">Syn7803US82_25</name>
    <name evidence="35" type="ORF">Syn7803US85_25</name>
    <name evidence="36" type="ORF">Syn7803US89_25</name>
    <name evidence="37" type="ORF">Syn7803US94_25</name>
    <name evidence="38" type="ORF">Syn7803US95_25</name>
</gene>
<evidence type="ECO:0000313" key="47">
    <source>
        <dbReference type="Proteomes" id="UP000185343"/>
    </source>
</evidence>
<evidence type="ECO:0000313" key="33">
    <source>
        <dbReference type="EMBL" id="AIX37153.1"/>
    </source>
</evidence>
<evidence type="ECO:0000313" key="25">
    <source>
        <dbReference type="EMBL" id="AIX34504.1"/>
    </source>
</evidence>
<evidence type="ECO:0000313" key="36">
    <source>
        <dbReference type="EMBL" id="AIX38240.1"/>
    </source>
</evidence>
<evidence type="ECO:0000313" key="21">
    <source>
        <dbReference type="EMBL" id="AIX25887.1"/>
    </source>
</evidence>
<dbReference type="Proteomes" id="UP000185378">
    <property type="component" value="Segment"/>
</dbReference>
<dbReference type="EMBL" id="KJ019079">
    <property type="protein sequence ID" value="AIX26105.1"/>
    <property type="molecule type" value="Genomic_DNA"/>
</dbReference>
<dbReference type="Proteomes" id="UP000185359">
    <property type="component" value="Segment"/>
</dbReference>
<evidence type="ECO:0000313" key="15">
    <source>
        <dbReference type="EMBL" id="AIX24150.1"/>
    </source>
</evidence>
<evidence type="ECO:0000313" key="31">
    <source>
        <dbReference type="EMBL" id="AIX36227.1"/>
    </source>
</evidence>
<accession>A0A0E3G773</accession>
<dbReference type="EMBL" id="KJ019050">
    <property type="protein sequence ID" value="AIX19481.1"/>
    <property type="molecule type" value="Genomic_DNA"/>
</dbReference>
<evidence type="ECO:0000313" key="5">
    <source>
        <dbReference type="EMBL" id="AIX15930.1"/>
    </source>
</evidence>
<dbReference type="Proteomes" id="UP000185374">
    <property type="component" value="Segment"/>
</dbReference>
<evidence type="ECO:0000313" key="14">
    <source>
        <dbReference type="EMBL" id="AIX22359.1"/>
    </source>
</evidence>
<evidence type="ECO:0000313" key="12">
    <source>
        <dbReference type="EMBL" id="AIX20913.1"/>
    </source>
</evidence>
<dbReference type="EMBL" id="KJ019162">
    <property type="protein sequence ID" value="AIX46299.1"/>
    <property type="molecule type" value="Genomic_DNA"/>
</dbReference>
<reference evidence="46 47" key="1">
    <citation type="submission" date="2013-12" db="EMBL/GenBank/DDBJ databases">
        <title>Ecological redundancy of diverse viral populations within a natural community.</title>
        <authorList>
            <person name="Gregory A.C."/>
            <person name="LaButti K."/>
            <person name="Copeland A."/>
            <person name="Woyke T."/>
            <person name="Sullivan M.B."/>
        </authorList>
    </citation>
    <scope>NUCLEOTIDE SEQUENCE [LARGE SCALE GENOMIC DNA]</scope>
    <source>
        <strain evidence="39">Syn7803C102</strain>
        <strain evidence="40">Syn7803C108</strain>
        <strain evidence="41">Syn7803C109</strain>
        <strain evidence="42">Syn7803C35</strain>
        <strain evidence="43">Syn7803C37</strain>
        <strain evidence="44">Syn7803C39</strain>
        <strain evidence="45">Syn7803C40</strain>
        <strain evidence="1">Syn7803C45</strain>
        <strain evidence="2">Syn7803C46</strain>
        <strain evidence="3">Syn7803C48</strain>
        <strain evidence="4">Syn7803C49</strain>
        <strain evidence="5">Syn7803C54</strain>
        <strain evidence="6">Syn7803C55</strain>
        <strain evidence="7">Syn7803C57</strain>
        <strain evidence="8">Syn7803C72</strain>
        <strain evidence="9">Syn7803C73</strain>
        <strain evidence="10">Syn7803C75</strain>
        <strain evidence="11">Syn7803C77</strain>
        <strain evidence="12">Syn7803C88</strain>
        <strain evidence="13">Syn7803C89</strain>
        <strain evidence="14">Syn7803C93</strain>
        <strain evidence="15">Syn7803US104</strain>
        <strain evidence="16">Syn7803US108</strain>
        <strain evidence="17">Syn7803US109</strain>
        <strain evidence="18">Syn7803US110</strain>
        <strain evidence="19">Syn7803US111</strain>
        <strain evidence="20">Syn7803US113</strain>
        <strain evidence="21">Syn7803US114</strain>
        <strain evidence="22">Syn7803US115</strain>
        <strain evidence="23">Syn7803US116</strain>
        <strain evidence="24">Syn7803US122</strain>
        <strain evidence="26">Syn7803US5</strain>
        <strain evidence="25">Syn7803US59</strain>
        <strain evidence="27">Syn7803US61</strain>
        <strain evidence="28">Syn7803US63</strain>
        <strain evidence="29">Syn7803US64</strain>
        <strain evidence="30">Syn7803US65</strain>
        <strain evidence="31">Syn7803US71</strain>
        <strain evidence="32">Syn7803US78</strain>
        <strain evidence="33">Syn7803US80</strain>
        <strain evidence="34">Syn7803US82</strain>
        <strain evidence="35">Syn7803US85</strain>
        <strain evidence="36">Syn7803US89</strain>
        <strain evidence="37">Syn7803US94</strain>
        <strain evidence="38">Syn7803US95</strain>
    </source>
</reference>
<dbReference type="Proteomes" id="UP000185350">
    <property type="component" value="Segment"/>
</dbReference>
<dbReference type="Proteomes" id="UP000185361">
    <property type="component" value="Segment"/>
</dbReference>
<evidence type="ECO:0000313" key="13">
    <source>
        <dbReference type="EMBL" id="AIX21130.1"/>
    </source>
</evidence>
<dbReference type="Proteomes" id="UP000185351">
    <property type="component" value="Segment"/>
</dbReference>
<dbReference type="Proteomes" id="UP000185383">
    <property type="component" value="Segment"/>
</dbReference>
<evidence type="ECO:0000313" key="46">
    <source>
        <dbReference type="Proteomes" id="UP000033003"/>
    </source>
</evidence>
<dbReference type="EMBL" id="KJ019047">
    <property type="protein sequence ID" value="AIX18829.1"/>
    <property type="molecule type" value="Genomic_DNA"/>
</dbReference>
<dbReference type="Proteomes" id="UP000185353">
    <property type="component" value="Segment"/>
</dbReference>
<evidence type="ECO:0000313" key="27">
    <source>
        <dbReference type="EMBL" id="AIX35149.1"/>
    </source>
</evidence>
<evidence type="ECO:0000313" key="11">
    <source>
        <dbReference type="EMBL" id="AIX19481.1"/>
    </source>
</evidence>
<dbReference type="EMBL" id="KJ019036">
    <property type="protein sequence ID" value="AIX16332.1"/>
    <property type="molecule type" value="Genomic_DNA"/>
</dbReference>
<dbReference type="EMBL" id="KJ019077">
    <property type="protein sequence ID" value="AIX25669.1"/>
    <property type="molecule type" value="Genomic_DNA"/>
</dbReference>
<dbReference type="EMBL" id="KJ019080">
    <property type="protein sequence ID" value="AIX26322.1"/>
    <property type="molecule type" value="Genomic_DNA"/>
</dbReference>
<evidence type="ECO:0000313" key="10">
    <source>
        <dbReference type="EMBL" id="AIX19047.1"/>
    </source>
</evidence>
<dbReference type="Proteomes" id="UP000185364">
    <property type="component" value="Segment"/>
</dbReference>
<dbReference type="Proteomes" id="UP000185373">
    <property type="component" value="Segment"/>
</dbReference>
<proteinExistence type="predicted"/>
<evidence type="ECO:0000313" key="9">
    <source>
        <dbReference type="EMBL" id="AIX18829.1"/>
    </source>
</evidence>
<dbReference type="Proteomes" id="UP000185354">
    <property type="component" value="Segment"/>
</dbReference>
<evidence type="ECO:0000313" key="2">
    <source>
        <dbReference type="EMBL" id="AIX14856.1"/>
    </source>
</evidence>
<evidence type="ECO:0000313" key="30">
    <source>
        <dbReference type="EMBL" id="AIX36008.1"/>
    </source>
</evidence>
<evidence type="ECO:0000313" key="7">
    <source>
        <dbReference type="EMBL" id="AIX16332.1"/>
    </source>
</evidence>